<evidence type="ECO:0000313" key="1">
    <source>
        <dbReference type="EMBL" id="KIM71014.1"/>
    </source>
</evidence>
<keyword evidence="2" id="KW-1185">Reference proteome</keyword>
<dbReference type="EMBL" id="KN833591">
    <property type="protein sequence ID" value="KIM71014.1"/>
    <property type="molecule type" value="Genomic_DNA"/>
</dbReference>
<dbReference type="Proteomes" id="UP000054166">
    <property type="component" value="Unassembled WGS sequence"/>
</dbReference>
<reference evidence="1 2" key="1">
    <citation type="submission" date="2014-04" db="EMBL/GenBank/DDBJ databases">
        <authorList>
            <consortium name="DOE Joint Genome Institute"/>
            <person name="Kuo A."/>
            <person name="Tarkka M."/>
            <person name="Buscot F."/>
            <person name="Kohler A."/>
            <person name="Nagy L.G."/>
            <person name="Floudas D."/>
            <person name="Copeland A."/>
            <person name="Barry K.W."/>
            <person name="Cichocki N."/>
            <person name="Veneault-Fourrey C."/>
            <person name="LaButti K."/>
            <person name="Lindquist E.A."/>
            <person name="Lipzen A."/>
            <person name="Lundell T."/>
            <person name="Morin E."/>
            <person name="Murat C."/>
            <person name="Sun H."/>
            <person name="Tunlid A."/>
            <person name="Henrissat B."/>
            <person name="Grigoriev I.V."/>
            <person name="Hibbett D.S."/>
            <person name="Martin F."/>
            <person name="Nordberg H.P."/>
            <person name="Cantor M.N."/>
            <person name="Hua S.X."/>
        </authorList>
    </citation>
    <scope>NUCLEOTIDE SEQUENCE [LARGE SCALE GENOMIC DNA]</scope>
    <source>
        <strain evidence="1 2">F 1598</strain>
    </source>
</reference>
<accession>A0A0C3ESC8</accession>
<dbReference type="AlphaFoldDB" id="A0A0C3ESC8"/>
<gene>
    <name evidence="1" type="ORF">PILCRDRAFT_830566</name>
</gene>
<proteinExistence type="predicted"/>
<sequence>MQKCWNDIAPGQAFPVRWNEQDIERHRKEYARLKAYDDRVSCLAKDLELDGDAWVSNERYEEVRVKCSALRKSWDVDHNGGLFPFQDGAPSWFLS</sequence>
<protein>
    <submittedName>
        <fullName evidence="1">Uncharacterized protein</fullName>
    </submittedName>
</protein>
<dbReference type="HOGENOM" id="CLU_2373560_0_0_1"/>
<dbReference type="STRING" id="765440.A0A0C3ESC8"/>
<dbReference type="InParanoid" id="A0A0C3ESC8"/>
<reference evidence="2" key="2">
    <citation type="submission" date="2015-01" db="EMBL/GenBank/DDBJ databases">
        <title>Evolutionary Origins and Diversification of the Mycorrhizal Mutualists.</title>
        <authorList>
            <consortium name="DOE Joint Genome Institute"/>
            <consortium name="Mycorrhizal Genomics Consortium"/>
            <person name="Kohler A."/>
            <person name="Kuo A."/>
            <person name="Nagy L.G."/>
            <person name="Floudas D."/>
            <person name="Copeland A."/>
            <person name="Barry K.W."/>
            <person name="Cichocki N."/>
            <person name="Veneault-Fourrey C."/>
            <person name="LaButti K."/>
            <person name="Lindquist E.A."/>
            <person name="Lipzen A."/>
            <person name="Lundell T."/>
            <person name="Morin E."/>
            <person name="Murat C."/>
            <person name="Riley R."/>
            <person name="Ohm R."/>
            <person name="Sun H."/>
            <person name="Tunlid A."/>
            <person name="Henrissat B."/>
            <person name="Grigoriev I.V."/>
            <person name="Hibbett D.S."/>
            <person name="Martin F."/>
        </authorList>
    </citation>
    <scope>NUCLEOTIDE SEQUENCE [LARGE SCALE GENOMIC DNA]</scope>
    <source>
        <strain evidence="2">F 1598</strain>
    </source>
</reference>
<name>A0A0C3ESC8_PILCF</name>
<evidence type="ECO:0000313" key="2">
    <source>
        <dbReference type="Proteomes" id="UP000054166"/>
    </source>
</evidence>
<dbReference type="OrthoDB" id="2968323at2759"/>
<organism evidence="1 2">
    <name type="scientific">Piloderma croceum (strain F 1598)</name>
    <dbReference type="NCBI Taxonomy" id="765440"/>
    <lineage>
        <taxon>Eukaryota</taxon>
        <taxon>Fungi</taxon>
        <taxon>Dikarya</taxon>
        <taxon>Basidiomycota</taxon>
        <taxon>Agaricomycotina</taxon>
        <taxon>Agaricomycetes</taxon>
        <taxon>Agaricomycetidae</taxon>
        <taxon>Atheliales</taxon>
        <taxon>Atheliaceae</taxon>
        <taxon>Piloderma</taxon>
    </lineage>
</organism>